<evidence type="ECO:0000313" key="1">
    <source>
        <dbReference type="EMBL" id="KAH7925918.1"/>
    </source>
</evidence>
<accession>A0ACB8BM38</accession>
<dbReference type="EMBL" id="MU266392">
    <property type="protein sequence ID" value="KAH7925918.1"/>
    <property type="molecule type" value="Genomic_DNA"/>
</dbReference>
<name>A0ACB8BM38_9AGAM</name>
<proteinExistence type="predicted"/>
<sequence>MVTQGDSRFTTILKSPIFQKLPPFVTRTPFPPEVEADPAERWPWSRELRGWYRCCRSNLWASPSHADAVTVGEQRLHCQCRSPIDRHQCHLCGTALNSPDYGAVSTYPSTTGELAIRADGSTVDRNPRRAMPSADRRITMLVVTTHGLKFSSPLG</sequence>
<comment type="caution">
    <text evidence="1">The sequence shown here is derived from an EMBL/GenBank/DDBJ whole genome shotgun (WGS) entry which is preliminary data.</text>
</comment>
<gene>
    <name evidence="1" type="ORF">BV22DRAFT_395951</name>
</gene>
<dbReference type="Proteomes" id="UP000790709">
    <property type="component" value="Unassembled WGS sequence"/>
</dbReference>
<protein>
    <submittedName>
        <fullName evidence="1">Uncharacterized protein</fullName>
    </submittedName>
</protein>
<keyword evidence="2" id="KW-1185">Reference proteome</keyword>
<reference evidence="1" key="1">
    <citation type="journal article" date="2021" name="New Phytol.">
        <title>Evolutionary innovations through gain and loss of genes in the ectomycorrhizal Boletales.</title>
        <authorList>
            <person name="Wu G."/>
            <person name="Miyauchi S."/>
            <person name="Morin E."/>
            <person name="Kuo A."/>
            <person name="Drula E."/>
            <person name="Varga T."/>
            <person name="Kohler A."/>
            <person name="Feng B."/>
            <person name="Cao Y."/>
            <person name="Lipzen A."/>
            <person name="Daum C."/>
            <person name="Hundley H."/>
            <person name="Pangilinan J."/>
            <person name="Johnson J."/>
            <person name="Barry K."/>
            <person name="LaButti K."/>
            <person name="Ng V."/>
            <person name="Ahrendt S."/>
            <person name="Min B."/>
            <person name="Choi I.G."/>
            <person name="Park H."/>
            <person name="Plett J.M."/>
            <person name="Magnuson J."/>
            <person name="Spatafora J.W."/>
            <person name="Nagy L.G."/>
            <person name="Henrissat B."/>
            <person name="Grigoriev I.V."/>
            <person name="Yang Z.L."/>
            <person name="Xu J."/>
            <person name="Martin F.M."/>
        </authorList>
    </citation>
    <scope>NUCLEOTIDE SEQUENCE</scope>
    <source>
        <strain evidence="1">KUC20120723A-06</strain>
    </source>
</reference>
<organism evidence="1 2">
    <name type="scientific">Leucogyrophana mollusca</name>
    <dbReference type="NCBI Taxonomy" id="85980"/>
    <lineage>
        <taxon>Eukaryota</taxon>
        <taxon>Fungi</taxon>
        <taxon>Dikarya</taxon>
        <taxon>Basidiomycota</taxon>
        <taxon>Agaricomycotina</taxon>
        <taxon>Agaricomycetes</taxon>
        <taxon>Agaricomycetidae</taxon>
        <taxon>Boletales</taxon>
        <taxon>Boletales incertae sedis</taxon>
        <taxon>Leucogyrophana</taxon>
    </lineage>
</organism>
<evidence type="ECO:0000313" key="2">
    <source>
        <dbReference type="Proteomes" id="UP000790709"/>
    </source>
</evidence>